<dbReference type="RefSeq" id="WP_048100277.1">
    <property type="nucleotide sequence ID" value="NZ_JFZT01000048.1"/>
</dbReference>
<dbReference type="STRING" id="1160895.CM19_09825"/>
<feature type="domain" description="CN hydrolase" evidence="1">
    <location>
        <begin position="1"/>
        <end position="247"/>
    </location>
</feature>
<evidence type="ECO:0000313" key="3">
    <source>
        <dbReference type="Proteomes" id="UP000024332"/>
    </source>
</evidence>
<dbReference type="Gene3D" id="3.60.110.10">
    <property type="entry name" value="Carbon-nitrogen hydrolase"/>
    <property type="match status" value="1"/>
</dbReference>
<dbReference type="PROSITE" id="PS50263">
    <property type="entry name" value="CN_HYDROLASE"/>
    <property type="match status" value="1"/>
</dbReference>
<name>A0A031LNJ3_9CREN</name>
<dbReference type="EMBL" id="JFZT01000048">
    <property type="protein sequence ID" value="EZQ03119.1"/>
    <property type="molecule type" value="Genomic_DNA"/>
</dbReference>
<evidence type="ECO:0000259" key="1">
    <source>
        <dbReference type="PROSITE" id="PS50263"/>
    </source>
</evidence>
<accession>A0A031LNJ3</accession>
<dbReference type="PANTHER" id="PTHR23088">
    <property type="entry name" value="NITRILASE-RELATED"/>
    <property type="match status" value="1"/>
</dbReference>
<dbReference type="CDD" id="cd07197">
    <property type="entry name" value="nitrilase"/>
    <property type="match status" value="1"/>
</dbReference>
<keyword evidence="3" id="KW-1185">Reference proteome</keyword>
<dbReference type="SUPFAM" id="SSF56317">
    <property type="entry name" value="Carbon-nitrogen hydrolase"/>
    <property type="match status" value="1"/>
</dbReference>
<gene>
    <name evidence="2" type="ORF">CM19_09825</name>
</gene>
<dbReference type="Pfam" id="PF00795">
    <property type="entry name" value="CN_hydrolase"/>
    <property type="match status" value="1"/>
</dbReference>
<proteinExistence type="predicted"/>
<dbReference type="PANTHER" id="PTHR23088:SF27">
    <property type="entry name" value="DEAMINATED GLUTATHIONE AMIDASE"/>
    <property type="match status" value="1"/>
</dbReference>
<dbReference type="Proteomes" id="UP000024332">
    <property type="component" value="Unassembled WGS sequence"/>
</dbReference>
<organism evidence="2 3">
    <name type="scientific">Candidatus Acidianus copahuensis</name>
    <dbReference type="NCBI Taxonomy" id="1160895"/>
    <lineage>
        <taxon>Archaea</taxon>
        <taxon>Thermoproteota</taxon>
        <taxon>Thermoprotei</taxon>
        <taxon>Sulfolobales</taxon>
        <taxon>Sulfolobaceae</taxon>
        <taxon>Acidianus</taxon>
    </lineage>
</organism>
<protein>
    <submittedName>
        <fullName evidence="2">Nitrilase</fullName>
    </submittedName>
</protein>
<dbReference type="OrthoDB" id="39312at2157"/>
<evidence type="ECO:0000313" key="2">
    <source>
        <dbReference type="EMBL" id="EZQ03119.1"/>
    </source>
</evidence>
<comment type="caution">
    <text evidence="2">The sequence shown here is derived from an EMBL/GenBank/DDBJ whole genome shotgun (WGS) entry which is preliminary data.</text>
</comment>
<dbReference type="InterPro" id="IPR036526">
    <property type="entry name" value="C-N_Hydrolase_sf"/>
</dbReference>
<sequence>MLISLTYIKLKEMYRKHNIEKAKKLIKMAKDKGAKLVVLPSLFPVGNTFEVYNNEKKMRSVVKNLAEKIPGNSTDALVKLAMEGEVYLIAGPLLEQAGPKIFLTTLIISPDGEIIGKYRKILMSEKDIRIGIAGGKEPLYVVLDKKYGVISEDDLLSPEISRILAFEGSQTIISTVRPTSKRQDIVKHIAITRAIENNISYLVNGELVENEDGEIIGYSPTFIATSESLIYKEAEEEDSILLVESTTITQNKENIISRLAGVEGIIGGLCKSIKKNRIIGEKTVAKTER</sequence>
<reference evidence="2 3" key="1">
    <citation type="submission" date="2014-03" db="EMBL/GenBank/DDBJ databases">
        <title>Draft genome sequence of the novel thermoacidophilic archaea Acidianus copahuensis ALE1 strain, isolated from Copahue volcanic area in Neuquen Argentina.</title>
        <authorList>
            <person name="Urbieta M.S."/>
            <person name="Rascovan N."/>
            <person name="Castro C."/>
            <person name="Revale S."/>
            <person name="Giaveno M.A."/>
            <person name="Vazquez M.P."/>
            <person name="Donati E.R."/>
        </authorList>
    </citation>
    <scope>NUCLEOTIDE SEQUENCE [LARGE SCALE GENOMIC DNA]</scope>
    <source>
        <strain evidence="2 3">ALE1</strain>
    </source>
</reference>
<dbReference type="InterPro" id="IPR003010">
    <property type="entry name" value="C-N_Hydrolase"/>
</dbReference>
<dbReference type="AlphaFoldDB" id="A0A031LNJ3"/>